<feature type="region of interest" description="Disordered" evidence="1">
    <location>
        <begin position="48"/>
        <end position="84"/>
    </location>
</feature>
<keyword evidence="3" id="KW-1185">Reference proteome</keyword>
<organism evidence="2 3">
    <name type="scientific">Skermanella stibiiresistens SB22</name>
    <dbReference type="NCBI Taxonomy" id="1385369"/>
    <lineage>
        <taxon>Bacteria</taxon>
        <taxon>Pseudomonadati</taxon>
        <taxon>Pseudomonadota</taxon>
        <taxon>Alphaproteobacteria</taxon>
        <taxon>Rhodospirillales</taxon>
        <taxon>Azospirillaceae</taxon>
        <taxon>Skermanella</taxon>
    </lineage>
</organism>
<sequence length="143" mass="16073">MIDEADQRRQEELDELVAVLKRMMYDALEKGNHSAVLRAADQIARFRGLNAPRAKSRKPEPPSEPPSDPSAAAAPSGVSEQPEGIVEAKAKRIVGCFDAMERLPPALRKQLFDRAPATGFFDADFEILPRERWPERREDHGLR</sequence>
<dbReference type="EMBL" id="AVFL01000009">
    <property type="protein sequence ID" value="EWY40135.1"/>
    <property type="molecule type" value="Genomic_DNA"/>
</dbReference>
<dbReference type="Proteomes" id="UP000019486">
    <property type="component" value="Unassembled WGS sequence"/>
</dbReference>
<dbReference type="AlphaFoldDB" id="W9H1U6"/>
<comment type="caution">
    <text evidence="2">The sequence shown here is derived from an EMBL/GenBank/DDBJ whole genome shotgun (WGS) entry which is preliminary data.</text>
</comment>
<reference evidence="2 3" key="1">
    <citation type="submission" date="2013-08" db="EMBL/GenBank/DDBJ databases">
        <title>The genome sequence of Skermanella stibiiresistens.</title>
        <authorList>
            <person name="Zhu W."/>
            <person name="Wang G."/>
        </authorList>
    </citation>
    <scope>NUCLEOTIDE SEQUENCE [LARGE SCALE GENOMIC DNA]</scope>
    <source>
        <strain evidence="2 3">SB22</strain>
    </source>
</reference>
<proteinExistence type="predicted"/>
<evidence type="ECO:0000313" key="2">
    <source>
        <dbReference type="EMBL" id="EWY40135.1"/>
    </source>
</evidence>
<protein>
    <submittedName>
        <fullName evidence="2">Uncharacterized protein</fullName>
    </submittedName>
</protein>
<name>W9H1U6_9PROT</name>
<evidence type="ECO:0000313" key="3">
    <source>
        <dbReference type="Proteomes" id="UP000019486"/>
    </source>
</evidence>
<evidence type="ECO:0000256" key="1">
    <source>
        <dbReference type="SAM" id="MobiDB-lite"/>
    </source>
</evidence>
<accession>W9H1U6</accession>
<gene>
    <name evidence="2" type="ORF">N825_03410</name>
</gene>